<accession>A0AAV4LTS6</accession>
<dbReference type="EMBL" id="BPLF01000002">
    <property type="protein sequence ID" value="GIX63042.1"/>
    <property type="molecule type" value="Genomic_DNA"/>
</dbReference>
<dbReference type="GeneID" id="94194523"/>
<proteinExistence type="predicted"/>
<dbReference type="Proteomes" id="UP001497744">
    <property type="component" value="Unassembled WGS sequence"/>
</dbReference>
<reference evidence="2 3" key="1">
    <citation type="submission" date="2021-06" db="EMBL/GenBank/DDBJ databases">
        <title>Genome sequence of Babesia caballi.</title>
        <authorList>
            <person name="Yamagishi J."/>
            <person name="Kidaka T."/>
            <person name="Ochi A."/>
        </authorList>
    </citation>
    <scope>NUCLEOTIDE SEQUENCE [LARGE SCALE GENOMIC DNA]</scope>
    <source>
        <strain evidence="2">USDA-D6B2</strain>
    </source>
</reference>
<gene>
    <name evidence="2" type="ORF">BcabD6B2_24770</name>
</gene>
<organism evidence="2 3">
    <name type="scientific">Babesia caballi</name>
    <dbReference type="NCBI Taxonomy" id="5871"/>
    <lineage>
        <taxon>Eukaryota</taxon>
        <taxon>Sar</taxon>
        <taxon>Alveolata</taxon>
        <taxon>Apicomplexa</taxon>
        <taxon>Aconoidasida</taxon>
        <taxon>Piroplasmida</taxon>
        <taxon>Babesiidae</taxon>
        <taxon>Babesia</taxon>
    </lineage>
</organism>
<evidence type="ECO:0000313" key="2">
    <source>
        <dbReference type="EMBL" id="GIX63042.1"/>
    </source>
</evidence>
<dbReference type="AlphaFoldDB" id="A0AAV4LTS6"/>
<evidence type="ECO:0000313" key="3">
    <source>
        <dbReference type="Proteomes" id="UP001497744"/>
    </source>
</evidence>
<name>A0AAV4LTS6_BABCB</name>
<sequence length="298" mass="31460">MKQTGATHIQRCPRGVLQRPCELLVLQQPNLARAGHKGRDGRQREARPGGAQAEAAGVGRDGNGQKAVRAGGLLQRDRPDVAACDLCDCHAERHLLHEPLHVQVVALGEADADVGAASCELQLVSHHHLHVGDLRGAEGGDHGDAGRVHRCAAALHDGAVEPHRPGELPGEDAEQPAVEPVALELQGLEQVLQSLLPFLRYILVLQGEGGDEGDFDVALVGCVLGGRGDCELHGMRIVWSGGCGLHGPGRHAGGCPQAVHGRYSDSKGKQRTVTCSQVCGMEERSLREAGSPEGKKGW</sequence>
<feature type="region of interest" description="Disordered" evidence="1">
    <location>
        <begin position="32"/>
        <end position="64"/>
    </location>
</feature>
<keyword evidence="3" id="KW-1185">Reference proteome</keyword>
<dbReference type="RefSeq" id="XP_067715111.1">
    <property type="nucleotide sequence ID" value="XM_067859010.1"/>
</dbReference>
<evidence type="ECO:0000256" key="1">
    <source>
        <dbReference type="SAM" id="MobiDB-lite"/>
    </source>
</evidence>
<comment type="caution">
    <text evidence="2">The sequence shown here is derived from an EMBL/GenBank/DDBJ whole genome shotgun (WGS) entry which is preliminary data.</text>
</comment>
<protein>
    <submittedName>
        <fullName evidence="2">2-hydroxyacid dehydrogenase</fullName>
    </submittedName>
</protein>
<feature type="compositionally biased region" description="Basic and acidic residues" evidence="1">
    <location>
        <begin position="37"/>
        <end position="47"/>
    </location>
</feature>